<evidence type="ECO:0000256" key="1">
    <source>
        <dbReference type="SAM" id="SignalP"/>
    </source>
</evidence>
<gene>
    <name evidence="2" type="ORF">EJ06DRAFT_582712</name>
</gene>
<dbReference type="AlphaFoldDB" id="A0A6G1HTX3"/>
<dbReference type="Proteomes" id="UP000799640">
    <property type="component" value="Unassembled WGS sequence"/>
</dbReference>
<reference evidence="2" key="1">
    <citation type="journal article" date="2020" name="Stud. Mycol.">
        <title>101 Dothideomycetes genomes: a test case for predicting lifestyles and emergence of pathogens.</title>
        <authorList>
            <person name="Haridas S."/>
            <person name="Albert R."/>
            <person name="Binder M."/>
            <person name="Bloem J."/>
            <person name="Labutti K."/>
            <person name="Salamov A."/>
            <person name="Andreopoulos B."/>
            <person name="Baker S."/>
            <person name="Barry K."/>
            <person name="Bills G."/>
            <person name="Bluhm B."/>
            <person name="Cannon C."/>
            <person name="Castanera R."/>
            <person name="Culley D."/>
            <person name="Daum C."/>
            <person name="Ezra D."/>
            <person name="Gonzalez J."/>
            <person name="Henrissat B."/>
            <person name="Kuo A."/>
            <person name="Liang C."/>
            <person name="Lipzen A."/>
            <person name="Lutzoni F."/>
            <person name="Magnuson J."/>
            <person name="Mondo S."/>
            <person name="Nolan M."/>
            <person name="Ohm R."/>
            <person name="Pangilinan J."/>
            <person name="Park H.-J."/>
            <person name="Ramirez L."/>
            <person name="Alfaro M."/>
            <person name="Sun H."/>
            <person name="Tritt A."/>
            <person name="Yoshinaga Y."/>
            <person name="Zwiers L.-H."/>
            <person name="Turgeon B."/>
            <person name="Goodwin S."/>
            <person name="Spatafora J."/>
            <person name="Crous P."/>
            <person name="Grigoriev I."/>
        </authorList>
    </citation>
    <scope>NUCLEOTIDE SEQUENCE</scope>
    <source>
        <strain evidence="2">CBS 262.69</strain>
    </source>
</reference>
<evidence type="ECO:0000313" key="2">
    <source>
        <dbReference type="EMBL" id="KAF2399361.1"/>
    </source>
</evidence>
<evidence type="ECO:0008006" key="4">
    <source>
        <dbReference type="Google" id="ProtNLM"/>
    </source>
</evidence>
<proteinExistence type="predicted"/>
<sequence>MKFIMKLILLLTSIMLAAAAALPPTPVSASALSSDQSMPAMQGGCHIECGCSGGLSKNGCRCPRPDPKQCPKFRYVYIDGSVSPWTDADVKVAAM</sequence>
<feature type="signal peptide" evidence="1">
    <location>
        <begin position="1"/>
        <end position="19"/>
    </location>
</feature>
<evidence type="ECO:0000313" key="3">
    <source>
        <dbReference type="Proteomes" id="UP000799640"/>
    </source>
</evidence>
<organism evidence="2 3">
    <name type="scientific">Trichodelitschia bisporula</name>
    <dbReference type="NCBI Taxonomy" id="703511"/>
    <lineage>
        <taxon>Eukaryota</taxon>
        <taxon>Fungi</taxon>
        <taxon>Dikarya</taxon>
        <taxon>Ascomycota</taxon>
        <taxon>Pezizomycotina</taxon>
        <taxon>Dothideomycetes</taxon>
        <taxon>Dothideomycetes incertae sedis</taxon>
        <taxon>Phaeotrichales</taxon>
        <taxon>Phaeotrichaceae</taxon>
        <taxon>Trichodelitschia</taxon>
    </lineage>
</organism>
<keyword evidence="1" id="KW-0732">Signal</keyword>
<accession>A0A6G1HTX3</accession>
<dbReference type="EMBL" id="ML996697">
    <property type="protein sequence ID" value="KAF2399361.1"/>
    <property type="molecule type" value="Genomic_DNA"/>
</dbReference>
<feature type="chain" id="PRO_5026157365" description="Secreted protein" evidence="1">
    <location>
        <begin position="20"/>
        <end position="95"/>
    </location>
</feature>
<name>A0A6G1HTX3_9PEZI</name>
<keyword evidence="3" id="KW-1185">Reference proteome</keyword>
<protein>
    <recommendedName>
        <fullName evidence="4">Secreted protein</fullName>
    </recommendedName>
</protein>